<dbReference type="Proteomes" id="UP000828251">
    <property type="component" value="Unassembled WGS sequence"/>
</dbReference>
<reference evidence="1 2" key="1">
    <citation type="journal article" date="2021" name="Plant Biotechnol. J.">
        <title>Multi-omics assisted identification of the key and species-specific regulatory components of drought-tolerant mechanisms in Gossypium stocksii.</title>
        <authorList>
            <person name="Yu D."/>
            <person name="Ke L."/>
            <person name="Zhang D."/>
            <person name="Wu Y."/>
            <person name="Sun Y."/>
            <person name="Mei J."/>
            <person name="Sun J."/>
            <person name="Sun Y."/>
        </authorList>
    </citation>
    <scope>NUCLEOTIDE SEQUENCE [LARGE SCALE GENOMIC DNA]</scope>
    <source>
        <strain evidence="2">cv. E1</strain>
        <tissue evidence="1">Leaf</tissue>
    </source>
</reference>
<dbReference type="OrthoDB" id="10584966at2759"/>
<sequence length="83" mass="9134">MPVELKFSYKWLEGKNAKANSGTVPFEDVEAYEEMLEPFGAGPGTTSTLAAFDQRMIQHLDANVATQDSHCTTKSPNQDSPKQ</sequence>
<gene>
    <name evidence="1" type="ORF">J1N35_040001</name>
</gene>
<accession>A0A9D3UDC8</accession>
<dbReference type="EMBL" id="JAIQCV010000012">
    <property type="protein sequence ID" value="KAH1038258.1"/>
    <property type="molecule type" value="Genomic_DNA"/>
</dbReference>
<protein>
    <submittedName>
        <fullName evidence="1">Uncharacterized protein</fullName>
    </submittedName>
</protein>
<evidence type="ECO:0000313" key="1">
    <source>
        <dbReference type="EMBL" id="KAH1038258.1"/>
    </source>
</evidence>
<name>A0A9D3UDC8_9ROSI</name>
<proteinExistence type="predicted"/>
<organism evidence="1 2">
    <name type="scientific">Gossypium stocksii</name>
    <dbReference type="NCBI Taxonomy" id="47602"/>
    <lineage>
        <taxon>Eukaryota</taxon>
        <taxon>Viridiplantae</taxon>
        <taxon>Streptophyta</taxon>
        <taxon>Embryophyta</taxon>
        <taxon>Tracheophyta</taxon>
        <taxon>Spermatophyta</taxon>
        <taxon>Magnoliopsida</taxon>
        <taxon>eudicotyledons</taxon>
        <taxon>Gunneridae</taxon>
        <taxon>Pentapetalae</taxon>
        <taxon>rosids</taxon>
        <taxon>malvids</taxon>
        <taxon>Malvales</taxon>
        <taxon>Malvaceae</taxon>
        <taxon>Malvoideae</taxon>
        <taxon>Gossypium</taxon>
    </lineage>
</organism>
<keyword evidence="2" id="KW-1185">Reference proteome</keyword>
<dbReference type="AlphaFoldDB" id="A0A9D3UDC8"/>
<comment type="caution">
    <text evidence="1">The sequence shown here is derived from an EMBL/GenBank/DDBJ whole genome shotgun (WGS) entry which is preliminary data.</text>
</comment>
<evidence type="ECO:0000313" key="2">
    <source>
        <dbReference type="Proteomes" id="UP000828251"/>
    </source>
</evidence>